<evidence type="ECO:0000313" key="1">
    <source>
        <dbReference type="EMBL" id="TWU05743.1"/>
    </source>
</evidence>
<sequence>MSVAKAVTIATKGLTFDIVRQSGLFPPIHLLNSFLRCGVDDAGSEIILQWEPFTLNASEYDEFYETCKTLMGNLAVDGLGCDAYAGWFSAATVLHKNG</sequence>
<comment type="caution">
    <text evidence="1">The sequence shown here is derived from an EMBL/GenBank/DDBJ whole genome shotgun (WGS) entry which is preliminary data.</text>
</comment>
<protein>
    <submittedName>
        <fullName evidence="1">Uncharacterized protein</fullName>
    </submittedName>
</protein>
<reference evidence="1 2" key="1">
    <citation type="submission" date="2019-02" db="EMBL/GenBank/DDBJ databases">
        <title>Deep-cultivation of Planctomycetes and their phenomic and genomic characterization uncovers novel biology.</title>
        <authorList>
            <person name="Wiegand S."/>
            <person name="Jogler M."/>
            <person name="Boedeker C."/>
            <person name="Pinto D."/>
            <person name="Vollmers J."/>
            <person name="Rivas-Marin E."/>
            <person name="Kohn T."/>
            <person name="Peeters S.H."/>
            <person name="Heuer A."/>
            <person name="Rast P."/>
            <person name="Oberbeckmann S."/>
            <person name="Bunk B."/>
            <person name="Jeske O."/>
            <person name="Meyerdierks A."/>
            <person name="Storesund J.E."/>
            <person name="Kallscheuer N."/>
            <person name="Luecker S."/>
            <person name="Lage O.M."/>
            <person name="Pohl T."/>
            <person name="Merkel B.J."/>
            <person name="Hornburger P."/>
            <person name="Mueller R.-W."/>
            <person name="Bruemmer F."/>
            <person name="Labrenz M."/>
            <person name="Spormann A.M."/>
            <person name="Op Den Camp H."/>
            <person name="Overmann J."/>
            <person name="Amann R."/>
            <person name="Jetten M.S.M."/>
            <person name="Mascher T."/>
            <person name="Medema M.H."/>
            <person name="Devos D.P."/>
            <person name="Kaster A.-K."/>
            <person name="Ovreas L."/>
            <person name="Rohde M."/>
            <person name="Galperin M.Y."/>
            <person name="Jogler C."/>
        </authorList>
    </citation>
    <scope>NUCLEOTIDE SEQUENCE [LARGE SCALE GENOMIC DNA]</scope>
    <source>
        <strain evidence="1 2">Pla52n</strain>
    </source>
</reference>
<proteinExistence type="predicted"/>
<evidence type="ECO:0000313" key="2">
    <source>
        <dbReference type="Proteomes" id="UP000320176"/>
    </source>
</evidence>
<keyword evidence="2" id="KW-1185">Reference proteome</keyword>
<dbReference type="EMBL" id="SJPN01000002">
    <property type="protein sequence ID" value="TWU05743.1"/>
    <property type="molecule type" value="Genomic_DNA"/>
</dbReference>
<dbReference type="AlphaFoldDB" id="A0A5C6B0Q0"/>
<gene>
    <name evidence="1" type="ORF">Pla52n_14580</name>
</gene>
<dbReference type="Proteomes" id="UP000320176">
    <property type="component" value="Unassembled WGS sequence"/>
</dbReference>
<organism evidence="1 2">
    <name type="scientific">Stieleria varia</name>
    <dbReference type="NCBI Taxonomy" id="2528005"/>
    <lineage>
        <taxon>Bacteria</taxon>
        <taxon>Pseudomonadati</taxon>
        <taxon>Planctomycetota</taxon>
        <taxon>Planctomycetia</taxon>
        <taxon>Pirellulales</taxon>
        <taxon>Pirellulaceae</taxon>
        <taxon>Stieleria</taxon>
    </lineage>
</organism>
<name>A0A5C6B0Q0_9BACT</name>
<accession>A0A5C6B0Q0</accession>